<dbReference type="EMBL" id="GDKW01000055">
    <property type="protein sequence ID" value="JAI56540.1"/>
    <property type="molecule type" value="mRNA"/>
</dbReference>
<dbReference type="GO" id="GO:0003713">
    <property type="term" value="F:transcription coactivator activity"/>
    <property type="evidence" value="ECO:0007669"/>
    <property type="project" value="TreeGrafter"/>
</dbReference>
<feature type="region of interest" description="Disordered" evidence="8">
    <location>
        <begin position="782"/>
        <end position="816"/>
    </location>
</feature>
<keyword evidence="3" id="KW-0597">Phosphoprotein</keyword>
<reference evidence="10" key="1">
    <citation type="journal article" date="2016" name="PLoS Negl. Trop. Dis.">
        <title>A Deep Insight into the Sialome of Rhodnius neglectus, a Vector of Chagas Disease.</title>
        <authorList>
            <person name="Santiago P.B."/>
            <person name="Assumpcao T.C."/>
            <person name="Araujo C.N."/>
            <person name="Bastos I.M."/>
            <person name="Neves D."/>
            <person name="Silva I.G."/>
            <person name="Charneau S."/>
            <person name="Queiroz R.M."/>
            <person name="Raiol T."/>
            <person name="Oliveira J.V."/>
            <person name="Sousa M.V."/>
            <person name="Calvo E."/>
            <person name="Ribeiro J.M."/>
            <person name="Santana J.M."/>
        </authorList>
    </citation>
    <scope>NUCLEOTIDE SEQUENCE</scope>
    <source>
        <tissue evidence="10">Salivary glands</tissue>
    </source>
</reference>
<feature type="compositionally biased region" description="Polar residues" evidence="8">
    <location>
        <begin position="782"/>
        <end position="791"/>
    </location>
</feature>
<feature type="domain" description="Fibronectin type-III" evidence="9">
    <location>
        <begin position="1083"/>
        <end position="1182"/>
    </location>
</feature>
<dbReference type="InterPro" id="IPR013783">
    <property type="entry name" value="Ig-like_fold"/>
</dbReference>
<feature type="region of interest" description="Disordered" evidence="8">
    <location>
        <begin position="898"/>
        <end position="922"/>
    </location>
</feature>
<protein>
    <submittedName>
        <fullName evidence="10">Putative host cell transcription factor hcfc1</fullName>
    </submittedName>
</protein>
<dbReference type="PROSITE" id="PS50853">
    <property type="entry name" value="FN3"/>
    <property type="match status" value="1"/>
</dbReference>
<feature type="region of interest" description="Disordered" evidence="8">
    <location>
        <begin position="467"/>
        <end position="488"/>
    </location>
</feature>
<keyword evidence="5" id="KW-0068">Autocatalytic cleavage</keyword>
<evidence type="ECO:0000256" key="6">
    <source>
        <dbReference type="ARBA" id="ARBA00023242"/>
    </source>
</evidence>
<keyword evidence="4" id="KW-0677">Repeat</keyword>
<dbReference type="PANTHER" id="PTHR46003:SF1">
    <property type="entry name" value="HOST CELL FACTOR"/>
    <property type="match status" value="1"/>
</dbReference>
<evidence type="ECO:0000259" key="9">
    <source>
        <dbReference type="PROSITE" id="PS50853"/>
    </source>
</evidence>
<dbReference type="InterPro" id="IPR059124">
    <property type="entry name" value="Kelch_HCF"/>
</dbReference>
<dbReference type="InterPro" id="IPR036116">
    <property type="entry name" value="FN3_sf"/>
</dbReference>
<evidence type="ECO:0000313" key="10">
    <source>
        <dbReference type="EMBL" id="JAI56540.1"/>
    </source>
</evidence>
<dbReference type="Gene3D" id="2.60.40.10">
    <property type="entry name" value="Immunoglobulins"/>
    <property type="match status" value="1"/>
</dbReference>
<feature type="compositionally biased region" description="Polar residues" evidence="8">
    <location>
        <begin position="467"/>
        <end position="477"/>
    </location>
</feature>
<evidence type="ECO:0000256" key="4">
    <source>
        <dbReference type="ARBA" id="ARBA00022737"/>
    </source>
</evidence>
<dbReference type="SUPFAM" id="SSF49265">
    <property type="entry name" value="Fibronectin type III"/>
    <property type="match status" value="1"/>
</dbReference>
<dbReference type="Gene3D" id="6.10.250.2590">
    <property type="match status" value="1"/>
</dbReference>
<organism evidence="10">
    <name type="scientific">Rhodnius neglectus</name>
    <dbReference type="NCBI Taxonomy" id="72488"/>
    <lineage>
        <taxon>Eukaryota</taxon>
        <taxon>Metazoa</taxon>
        <taxon>Ecdysozoa</taxon>
        <taxon>Arthropoda</taxon>
        <taxon>Hexapoda</taxon>
        <taxon>Insecta</taxon>
        <taxon>Pterygota</taxon>
        <taxon>Neoptera</taxon>
        <taxon>Paraneoptera</taxon>
        <taxon>Hemiptera</taxon>
        <taxon>Heteroptera</taxon>
        <taxon>Panheteroptera</taxon>
        <taxon>Cimicomorpha</taxon>
        <taxon>Reduviidae</taxon>
        <taxon>Triatominae</taxon>
        <taxon>Rhodnius</taxon>
    </lineage>
</organism>
<accession>A0A0P4VTG7</accession>
<feature type="compositionally biased region" description="Acidic residues" evidence="8">
    <location>
        <begin position="981"/>
        <end position="992"/>
    </location>
</feature>
<evidence type="ECO:0000256" key="1">
    <source>
        <dbReference type="ARBA" id="ARBA00004123"/>
    </source>
</evidence>
<comment type="subcellular location">
    <subcellularLocation>
        <location evidence="1">Nucleus</location>
    </subcellularLocation>
</comment>
<evidence type="ECO:0000256" key="2">
    <source>
        <dbReference type="ARBA" id="ARBA00022441"/>
    </source>
</evidence>
<dbReference type="FunFam" id="2.120.10.80:FF:000015">
    <property type="entry name" value="host cell factor 1 isoform X1"/>
    <property type="match status" value="1"/>
</dbReference>
<name>A0A0P4VTG7_9HEMI</name>
<feature type="compositionally biased region" description="Gly residues" evidence="8">
    <location>
        <begin position="994"/>
        <end position="1006"/>
    </location>
</feature>
<dbReference type="Gene3D" id="2.120.10.80">
    <property type="entry name" value="Kelch-type beta propeller"/>
    <property type="match status" value="2"/>
</dbReference>
<dbReference type="GO" id="GO:0035097">
    <property type="term" value="C:histone methyltransferase complex"/>
    <property type="evidence" value="ECO:0007669"/>
    <property type="project" value="TreeGrafter"/>
</dbReference>
<dbReference type="FunFam" id="2.120.10.80:FF:000008">
    <property type="entry name" value="host cell factor 1 isoform X1"/>
    <property type="match status" value="1"/>
</dbReference>
<evidence type="ECO:0000256" key="3">
    <source>
        <dbReference type="ARBA" id="ARBA00022553"/>
    </source>
</evidence>
<keyword evidence="2" id="KW-0880">Kelch repeat</keyword>
<feature type="compositionally biased region" description="Basic and acidic residues" evidence="8">
    <location>
        <begin position="802"/>
        <end position="812"/>
    </location>
</feature>
<feature type="non-terminal residue" evidence="10">
    <location>
        <position position="1"/>
    </location>
</feature>
<dbReference type="AlphaFoldDB" id="A0A0P4VTG7"/>
<dbReference type="SUPFAM" id="SSF117281">
    <property type="entry name" value="Kelch motif"/>
    <property type="match status" value="1"/>
</dbReference>
<evidence type="ECO:0000256" key="5">
    <source>
        <dbReference type="ARBA" id="ARBA00022813"/>
    </source>
</evidence>
<dbReference type="InterPro" id="IPR015915">
    <property type="entry name" value="Kelch-typ_b-propeller"/>
</dbReference>
<evidence type="ECO:0000256" key="8">
    <source>
        <dbReference type="SAM" id="MobiDB-lite"/>
    </source>
</evidence>
<dbReference type="InterPro" id="IPR003961">
    <property type="entry name" value="FN3_dom"/>
</dbReference>
<keyword evidence="6" id="KW-0539">Nucleus</keyword>
<dbReference type="InterPro" id="IPR043536">
    <property type="entry name" value="HCF1/2"/>
</dbReference>
<dbReference type="Pfam" id="PF13854">
    <property type="entry name" value="Kelch_HCF"/>
    <property type="match status" value="1"/>
</dbReference>
<dbReference type="GO" id="GO:0006338">
    <property type="term" value="P:chromatin remodeling"/>
    <property type="evidence" value="ECO:0007669"/>
    <property type="project" value="TreeGrafter"/>
</dbReference>
<proteinExistence type="evidence at transcript level"/>
<evidence type="ECO:0000256" key="7">
    <source>
        <dbReference type="ARBA" id="ARBA00023306"/>
    </source>
</evidence>
<feature type="compositionally biased region" description="Basic and acidic residues" evidence="8">
    <location>
        <begin position="1062"/>
        <end position="1075"/>
    </location>
</feature>
<feature type="compositionally biased region" description="Low complexity" evidence="8">
    <location>
        <begin position="904"/>
        <end position="922"/>
    </location>
</feature>
<feature type="region of interest" description="Disordered" evidence="8">
    <location>
        <begin position="970"/>
        <end position="1075"/>
    </location>
</feature>
<keyword evidence="7" id="KW-0131">Cell cycle</keyword>
<feature type="compositionally biased region" description="Acidic residues" evidence="8">
    <location>
        <begin position="1020"/>
        <end position="1033"/>
    </location>
</feature>
<dbReference type="PANTHER" id="PTHR46003">
    <property type="entry name" value="HOST CELL FACTOR"/>
    <property type="match status" value="1"/>
</dbReference>
<sequence>PRPRHGHRAVAIKDLMVVFGGGNEGIVDELHVYNTATNQWFIPSMKGDIPPGCAAYGFVVDNTRILVFGGMVEYGKYSNELYELQASRWEWKRLRPRMPKYAPPPCPRLGHSFTLIGNKVYLFGGLANDCDDARGNNVPRYLNDLYTLELKSPGTTIWDAPNTYGPVPPARESHTAVAYYDENGNAKLIIYGGMSGCRLGDLWILDISSMTWSKPDVGGTQPLPRSLHTACVVSDKMYVFGGWVPLVLDDLKVSTHEKEWKCTNQLACLNLSEMKWEDLTMDCAEENVPRARAGHCAVVVNCRIYIWSGRDGYRKAWNNQAMKSSTFVSRDRCCTQVCCKDLWYLEVDKPSVMGRVQLVKATTNALEVCWNSVPCADAYMLQIQKYDVPLTPSIGHIPAITQRAQPPKATIGISKLPTQAATTTRPATPRPVIRPVLRPVLKQVRTAVPRPMITAVAEVAAGNTGSLTLSPRMSTPASSPPARGIIKTPTTPKSQILVQKPVSQGQIVTLVKTSQGMTVAQMPKVSLIQSKPGTTTSPVTKGIPQGATIVKLVSANANQGGNAKMLTTMKTVPSNMLTVGKPVNQGHKQQTIIINKPPGLRMPSGQQYIVVTSGSPIRPVQTITTTQNSEKGGSGPMRMVVVTNSSGTSTALGKPITITVPGAGGSKTVTITGKTALSSASHILQQANSQSGLKNLRLQMGEKTMTLVQNSNVWGGSIGSGSAEVSTPATTTANRVVLLTTKPQPTTATTTIPSATVGPASDAALTALAAEAGLIDSPSCESIQKEQNGSIHNDVCMTPEDSQTHSSDRSEDIEQQQDNLSKVLFSDEANGIQPDENQALQTRIAAETQPQIYNNVGDAKGGVRDEEMRTIDGDVDEMEVDEEINSHELLSQLSILTPDDSEPLQQNNLTSQGSSSLSEAESMLSLSESLNKSVITKDTAADALTTLATAALKSQQLSSHNEAEGVVRVSLEGSQISENPSLDEMESEDCSDDVGGGDGDGGGGGAEELMDGVQDSQEHMDEDEDEEPEEEEPTPVANDTGAAEPRSVPSEEASLPDLAKLPMEHHPPAKKREEQNVLLYKRVPEPPSAIKISKCSDGAVISWAPPDSNTSGKITAYSVCLAIKNNTSTQFPIIYSEKGQQLGFMRVYLGPATQAVVPNSALEEACIDTTSKPAIIFRIAAKNSWGFGPATQVRWLQGSTTSDRGS</sequence>